<evidence type="ECO:0000313" key="2">
    <source>
        <dbReference type="Proteomes" id="UP000308133"/>
    </source>
</evidence>
<evidence type="ECO:0000313" key="1">
    <source>
        <dbReference type="EMBL" id="TKX26376.1"/>
    </source>
</evidence>
<proteinExistence type="predicted"/>
<gene>
    <name evidence="1" type="ORF">C1H76_1338</name>
</gene>
<reference evidence="1 2" key="1">
    <citation type="submission" date="2018-02" db="EMBL/GenBank/DDBJ databases">
        <title>Draft genome sequences of Elsinoe sp., causing black scab on jojoba.</title>
        <authorList>
            <person name="Stodart B."/>
            <person name="Jeffress S."/>
            <person name="Ash G."/>
            <person name="Arun Chinnappa K."/>
        </authorList>
    </citation>
    <scope>NUCLEOTIDE SEQUENCE [LARGE SCALE GENOMIC DNA]</scope>
    <source>
        <strain evidence="1 2">Hillstone_2</strain>
    </source>
</reference>
<sequence>MASPMVLVQCSVQQVHRVPNPFVIRNMNARHEYVKDTDRDGRYVACWHVWIYVEPTVRGSDLPYRGYLEFRLALTAYEFPPNALMCKPDNNFYMRTWPDGRIAAGAYMEHSNGHEYFYFGLARVVPQIAHPQDVVEQNLTRNLPDLIFRKWYMGCGRGNVDKNHDIEAFYCGLQKTVPCGVHEQDLREPDQIRTLADFGFAKWIRADGGARSSKMGFATEVLRKLQREDHWFVGSRAVV</sequence>
<protein>
    <submittedName>
        <fullName evidence="1">Uncharacterized protein</fullName>
    </submittedName>
</protein>
<name>A0A4U7BBX4_9PEZI</name>
<organism evidence="1 2">
    <name type="scientific">Elsinoe australis</name>
    <dbReference type="NCBI Taxonomy" id="40998"/>
    <lineage>
        <taxon>Eukaryota</taxon>
        <taxon>Fungi</taxon>
        <taxon>Dikarya</taxon>
        <taxon>Ascomycota</taxon>
        <taxon>Pezizomycotina</taxon>
        <taxon>Dothideomycetes</taxon>
        <taxon>Dothideomycetidae</taxon>
        <taxon>Myriangiales</taxon>
        <taxon>Elsinoaceae</taxon>
        <taxon>Elsinoe</taxon>
    </lineage>
</organism>
<dbReference type="Proteomes" id="UP000308133">
    <property type="component" value="Unassembled WGS sequence"/>
</dbReference>
<accession>A0A4U7BBX4</accession>
<comment type="caution">
    <text evidence="1">The sequence shown here is derived from an EMBL/GenBank/DDBJ whole genome shotgun (WGS) entry which is preliminary data.</text>
</comment>
<dbReference type="AlphaFoldDB" id="A0A4U7BBX4"/>
<dbReference type="EMBL" id="PTQR01000013">
    <property type="protein sequence ID" value="TKX26376.1"/>
    <property type="molecule type" value="Genomic_DNA"/>
</dbReference>